<dbReference type="OrthoDB" id="654524at2"/>
<accession>A0A094WBB8</accession>
<reference evidence="2 3" key="1">
    <citation type="submission" date="2014-06" db="EMBL/GenBank/DDBJ databases">
        <title>Draft genome sequence of iron oxidizing acidophile Leptospirillum ferriphilum DSM14647.</title>
        <authorList>
            <person name="Cardenas J.P."/>
            <person name="Lazcano M."/>
            <person name="Ossandon F.J."/>
            <person name="Corbett M."/>
            <person name="Holmes D.S."/>
            <person name="Watkin E."/>
        </authorList>
    </citation>
    <scope>NUCLEOTIDE SEQUENCE [LARGE SCALE GENOMIC DNA]</scope>
    <source>
        <strain evidence="2 3">DSM 14647</strain>
    </source>
</reference>
<comment type="caution">
    <text evidence="2">The sequence shown here is derived from an EMBL/GenBank/DDBJ whole genome shotgun (WGS) entry which is preliminary data.</text>
</comment>
<gene>
    <name evidence="2" type="ORF">LptCag_1505</name>
</gene>
<name>A0A094WBB8_9BACT</name>
<evidence type="ECO:0000259" key="1">
    <source>
        <dbReference type="Pfam" id="PF14243"/>
    </source>
</evidence>
<dbReference type="EMBL" id="JPGK01000005">
    <property type="protein sequence ID" value="KGA93795.1"/>
    <property type="molecule type" value="Genomic_DNA"/>
</dbReference>
<organism evidence="2 3">
    <name type="scientific">Leptospirillum ferriphilum</name>
    <dbReference type="NCBI Taxonomy" id="178606"/>
    <lineage>
        <taxon>Bacteria</taxon>
        <taxon>Pseudomonadati</taxon>
        <taxon>Nitrospirota</taxon>
        <taxon>Nitrospiria</taxon>
        <taxon>Nitrospirales</taxon>
        <taxon>Nitrospiraceae</taxon>
        <taxon>Leptospirillum</taxon>
    </lineage>
</organism>
<sequence>MMISKILLQSETVKFPEALAIQHANFLLDKPYSVFSSSFGELSKHYPVDGSALPVGSVQYVRQCLHLFGKSITEIPTYPADLLPFLRRPVDRRVFRAVPGDCFVKPQKLKMFTGAIKCELQASIDPEEPVWCSPKVQWVSEWRYYILNGEIIGAGRYDDGPDDTPVPETEIVRQAVLRWSNAPSAYSLDFGVLVDGETALVEANDAWALGYYKGTLSPRQYLRLLETRWRELLEQAL</sequence>
<dbReference type="Pfam" id="PF14243">
    <property type="entry name" value="R2K_3"/>
    <property type="match status" value="1"/>
</dbReference>
<dbReference type="RefSeq" id="WP_052157849.1">
    <property type="nucleotide sequence ID" value="NZ_JPGK01000005.1"/>
</dbReference>
<evidence type="ECO:0000313" key="3">
    <source>
        <dbReference type="Proteomes" id="UP000029452"/>
    </source>
</evidence>
<dbReference type="InterPro" id="IPR025643">
    <property type="entry name" value="R2K_3"/>
</dbReference>
<dbReference type="PATRIC" id="fig|178606.4.peg.1508"/>
<protein>
    <recommendedName>
        <fullName evidence="1">ATP-grasp domain-containing protein</fullName>
    </recommendedName>
</protein>
<proteinExistence type="predicted"/>
<feature type="domain" description="ATP-grasp" evidence="1">
    <location>
        <begin position="71"/>
        <end position="232"/>
    </location>
</feature>
<dbReference type="Proteomes" id="UP000029452">
    <property type="component" value="Unassembled WGS sequence"/>
</dbReference>
<dbReference type="AlphaFoldDB" id="A0A094WBB8"/>
<evidence type="ECO:0000313" key="2">
    <source>
        <dbReference type="EMBL" id="KGA93795.1"/>
    </source>
</evidence>